<dbReference type="AlphaFoldDB" id="M1Z0G5"/>
<evidence type="ECO:0000313" key="1">
    <source>
        <dbReference type="EMBL" id="CCQ91481.1"/>
    </source>
</evidence>
<evidence type="ECO:0008006" key="3">
    <source>
        <dbReference type="Google" id="ProtNLM"/>
    </source>
</evidence>
<accession>M1Z0G5</accession>
<evidence type="ECO:0000313" key="2">
    <source>
        <dbReference type="Proteomes" id="UP000011704"/>
    </source>
</evidence>
<organism evidence="1 2">
    <name type="scientific">Nitrospina gracilis (strain 3/211)</name>
    <dbReference type="NCBI Taxonomy" id="1266370"/>
    <lineage>
        <taxon>Bacteria</taxon>
        <taxon>Pseudomonadati</taxon>
        <taxon>Nitrospinota/Tectimicrobiota group</taxon>
        <taxon>Nitrospinota</taxon>
        <taxon>Nitrospinia</taxon>
        <taxon>Nitrospinales</taxon>
        <taxon>Nitrospinaceae</taxon>
        <taxon>Nitrospina</taxon>
    </lineage>
</organism>
<gene>
    <name evidence="1" type="ORF">NITGR_710003</name>
</gene>
<reference evidence="1 2" key="1">
    <citation type="journal article" date="2013" name="Front. Microbiol.">
        <title>The genome of Nitrospina gracilis illuminates the metabolism and evolution of the major marine nitrite oxidizer.</title>
        <authorList>
            <person name="Luecker S."/>
            <person name="Nowka B."/>
            <person name="Rattei T."/>
            <person name="Spieck E."/>
            <person name="and Daims H."/>
        </authorList>
    </citation>
    <scope>NUCLEOTIDE SEQUENCE [LARGE SCALE GENOMIC DNA]</scope>
    <source>
        <strain evidence="1 2">3/211</strain>
    </source>
</reference>
<comment type="caution">
    <text evidence="1">The sequence shown here is derived from an EMBL/GenBank/DDBJ whole genome shotgun (WGS) entry which is preliminary data.</text>
</comment>
<dbReference type="PROSITE" id="PS51257">
    <property type="entry name" value="PROKAR_LIPOPROTEIN"/>
    <property type="match status" value="1"/>
</dbReference>
<dbReference type="Proteomes" id="UP000011704">
    <property type="component" value="Unassembled WGS sequence"/>
</dbReference>
<protein>
    <recommendedName>
        <fullName evidence="3">Lipoprotein</fullName>
    </recommendedName>
</protein>
<dbReference type="HOGENOM" id="CLU_1747696_0_0_0"/>
<dbReference type="InParanoid" id="M1Z0G5"/>
<dbReference type="RefSeq" id="WP_005010223.1">
    <property type="nucleotide sequence ID" value="NZ_HG422173.1"/>
</dbReference>
<dbReference type="STRING" id="1266370.NITGR_710003"/>
<name>M1Z0G5_NITG3</name>
<dbReference type="EMBL" id="CAQJ01000079">
    <property type="protein sequence ID" value="CCQ91481.1"/>
    <property type="molecule type" value="Genomic_DNA"/>
</dbReference>
<sequence>MKNFILTNLIFLFSCSICFGGELQGSLLNEDYLENEFKIAPFNFIKNKKFNYDGFLQLNNYGPFKEIYIFTGKYKRRTQKGHSTFVAILSDDEDGYKKETIISFFKEDIDYLKFDKGKVYIVFKDSSEDFGEIKYRQGQFHYVDMFEEF</sequence>
<proteinExistence type="predicted"/>
<keyword evidence="2" id="KW-1185">Reference proteome</keyword>